<evidence type="ECO:0000259" key="15">
    <source>
        <dbReference type="PROSITE" id="PS50113"/>
    </source>
</evidence>
<evidence type="ECO:0000256" key="4">
    <source>
        <dbReference type="ARBA" id="ARBA00022475"/>
    </source>
</evidence>
<dbReference type="SUPFAM" id="SSF55874">
    <property type="entry name" value="ATPase domain of HSP90 chaperone/DNA topoisomerase II/histidine kinase"/>
    <property type="match status" value="1"/>
</dbReference>
<feature type="transmembrane region" description="Helical" evidence="12">
    <location>
        <begin position="195"/>
        <end position="212"/>
    </location>
</feature>
<dbReference type="Pfam" id="PF00512">
    <property type="entry name" value="HisKA"/>
    <property type="match status" value="1"/>
</dbReference>
<feature type="domain" description="PAS" evidence="14">
    <location>
        <begin position="286"/>
        <end position="357"/>
    </location>
</feature>
<evidence type="ECO:0000256" key="7">
    <source>
        <dbReference type="ARBA" id="ARBA00022692"/>
    </source>
</evidence>
<dbReference type="InterPro" id="IPR001610">
    <property type="entry name" value="PAC"/>
</dbReference>
<keyword evidence="5" id="KW-0597">Phosphoprotein</keyword>
<dbReference type="SUPFAM" id="SSF55785">
    <property type="entry name" value="PYP-like sensor domain (PAS domain)"/>
    <property type="match status" value="2"/>
</dbReference>
<keyword evidence="9 12" id="KW-1133">Transmembrane helix</keyword>
<protein>
    <recommendedName>
        <fullName evidence="3">histidine kinase</fullName>
        <ecNumber evidence="3">2.7.13.3</ecNumber>
    </recommendedName>
</protein>
<evidence type="ECO:0000256" key="9">
    <source>
        <dbReference type="ARBA" id="ARBA00022989"/>
    </source>
</evidence>
<feature type="transmembrane region" description="Helical" evidence="12">
    <location>
        <begin position="169"/>
        <end position="189"/>
    </location>
</feature>
<sequence length="773" mass="87838">MYWALNLVAPPNNISLMWLPDGYLLGILLLIDKRFYIPLLFILIPSIILFEFIYTNRPIDLIVVFLSANLIESYGAAILYSSIVRNKKKFESFSDLAKFLLLCVLILPSISATIGALMLKYKNPELRFLDIYRTWMLSAGLGILFVAPLSLYTFKWLKSVSWQKVKEHYLLWILIFIEIIAISNATFFLENNSHIYLLTIFFIFPLLIIAAVKYGLFGSLLFSSILVVATIQLTALGNGPFTNESLSAVEAVIKLQSYLALFLISSFFIALATENIRSANKISNDTRRKLQLIFDTVPNGIQVNSLDGTITYSNPAHHRILGYPDGELIGKPIWFAEKDKEGINKLKTYLQHLIKEKPKPIAYITSNNRLDGSTIWLEINWDYEYDVRGKHIGFISIISDITDRKLANEKLQIQLNKNKKTVQTTLDGYVLADQNGDIKDVNPSYSQLIGYNRRELLKMNIKDLEITLSPEEIGQRIQRILKLKADRFETKHRTKNNKIIDLDVSIAILEQNENEFLLAAFVRDITNQKKLTRDLIKAKEKAEESDLLKSEFLKNMSHEIRTPLNGILGFTSMLESTSIDDIKKNRYIEIINNCGDQLLKIIDNILEISALATGQIKVNSQKTYLTDFLTDIGTLHEGKAKKKNLKFSIKNKDFDDISFLIDREKLFKIMSNLIDNAIKFTSKGYIEIDVNLSDKNILLSVNDSGTGISKKYHRTIFNRFTQEKNSTSDLESGLGLGLAIARENAILLGGKITVESTKGEGSKFNVSIPITYE</sequence>
<dbReference type="InterPro" id="IPR003661">
    <property type="entry name" value="HisK_dim/P_dom"/>
</dbReference>
<evidence type="ECO:0000259" key="14">
    <source>
        <dbReference type="PROSITE" id="PS50112"/>
    </source>
</evidence>
<organism evidence="16 17">
    <name type="scientific">Marinifilum flexuosum</name>
    <dbReference type="NCBI Taxonomy" id="1117708"/>
    <lineage>
        <taxon>Bacteria</taxon>
        <taxon>Pseudomonadati</taxon>
        <taxon>Bacteroidota</taxon>
        <taxon>Bacteroidia</taxon>
        <taxon>Marinilabiliales</taxon>
        <taxon>Marinifilaceae</taxon>
    </lineage>
</organism>
<dbReference type="Proteomes" id="UP000284531">
    <property type="component" value="Unassembled WGS sequence"/>
</dbReference>
<name>A0A419WSU3_9BACT</name>
<feature type="transmembrane region" description="Helical" evidence="12">
    <location>
        <begin position="255"/>
        <end position="273"/>
    </location>
</feature>
<dbReference type="PANTHER" id="PTHR43711:SF26">
    <property type="entry name" value="SENSOR HISTIDINE KINASE RCSC"/>
    <property type="match status" value="1"/>
</dbReference>
<dbReference type="InterPro" id="IPR005467">
    <property type="entry name" value="His_kinase_dom"/>
</dbReference>
<reference evidence="16 17" key="1">
    <citation type="submission" date="2018-09" db="EMBL/GenBank/DDBJ databases">
        <title>Genomic Encyclopedia of Archaeal and Bacterial Type Strains, Phase II (KMG-II): from individual species to whole genera.</title>
        <authorList>
            <person name="Goeker M."/>
        </authorList>
    </citation>
    <scope>NUCLEOTIDE SEQUENCE [LARGE SCALE GENOMIC DNA]</scope>
    <source>
        <strain evidence="16 17">DSM 21950</strain>
    </source>
</reference>
<dbReference type="InterPro" id="IPR036890">
    <property type="entry name" value="HATPase_C_sf"/>
</dbReference>
<dbReference type="InterPro" id="IPR003594">
    <property type="entry name" value="HATPase_dom"/>
</dbReference>
<evidence type="ECO:0000256" key="1">
    <source>
        <dbReference type="ARBA" id="ARBA00000085"/>
    </source>
</evidence>
<dbReference type="SUPFAM" id="SSF47384">
    <property type="entry name" value="Homodimeric domain of signal transducing histidine kinase"/>
    <property type="match status" value="1"/>
</dbReference>
<dbReference type="InterPro" id="IPR004358">
    <property type="entry name" value="Sig_transdc_His_kin-like_C"/>
</dbReference>
<evidence type="ECO:0000256" key="5">
    <source>
        <dbReference type="ARBA" id="ARBA00022553"/>
    </source>
</evidence>
<evidence type="ECO:0000256" key="11">
    <source>
        <dbReference type="ARBA" id="ARBA00023136"/>
    </source>
</evidence>
<feature type="transmembrane region" description="Helical" evidence="12">
    <location>
        <begin position="217"/>
        <end position="235"/>
    </location>
</feature>
<dbReference type="EMBL" id="RAPQ01000011">
    <property type="protein sequence ID" value="RKD98502.1"/>
    <property type="molecule type" value="Genomic_DNA"/>
</dbReference>
<keyword evidence="8" id="KW-0418">Kinase</keyword>
<dbReference type="SMART" id="SM00387">
    <property type="entry name" value="HATPase_c"/>
    <property type="match status" value="1"/>
</dbReference>
<dbReference type="InterPro" id="IPR000700">
    <property type="entry name" value="PAS-assoc_C"/>
</dbReference>
<evidence type="ECO:0000313" key="17">
    <source>
        <dbReference type="Proteomes" id="UP000284531"/>
    </source>
</evidence>
<dbReference type="SMART" id="SM00086">
    <property type="entry name" value="PAC"/>
    <property type="match status" value="2"/>
</dbReference>
<dbReference type="InterPro" id="IPR007895">
    <property type="entry name" value="MASE1"/>
</dbReference>
<dbReference type="PROSITE" id="PS50113">
    <property type="entry name" value="PAC"/>
    <property type="match status" value="1"/>
</dbReference>
<dbReference type="Pfam" id="PF02518">
    <property type="entry name" value="HATPase_c"/>
    <property type="match status" value="1"/>
</dbReference>
<dbReference type="Gene3D" id="1.10.287.130">
    <property type="match status" value="1"/>
</dbReference>
<dbReference type="Pfam" id="PF05231">
    <property type="entry name" value="MASE1"/>
    <property type="match status" value="1"/>
</dbReference>
<evidence type="ECO:0000256" key="12">
    <source>
        <dbReference type="SAM" id="Phobius"/>
    </source>
</evidence>
<feature type="domain" description="Histidine kinase" evidence="13">
    <location>
        <begin position="555"/>
        <end position="772"/>
    </location>
</feature>
<gene>
    <name evidence="16" type="ORF">BXY64_3361</name>
</gene>
<comment type="caution">
    <text evidence="16">The sequence shown here is derived from an EMBL/GenBank/DDBJ whole genome shotgun (WGS) entry which is preliminary data.</text>
</comment>
<comment type="catalytic activity">
    <reaction evidence="1">
        <text>ATP + protein L-histidine = ADP + protein N-phospho-L-histidine.</text>
        <dbReference type="EC" id="2.7.13.3"/>
    </reaction>
</comment>
<dbReference type="EC" id="2.7.13.3" evidence="3"/>
<dbReference type="PROSITE" id="PS50109">
    <property type="entry name" value="HIS_KIN"/>
    <property type="match status" value="1"/>
</dbReference>
<dbReference type="CDD" id="cd00082">
    <property type="entry name" value="HisKA"/>
    <property type="match status" value="1"/>
</dbReference>
<dbReference type="InterPro" id="IPR050736">
    <property type="entry name" value="Sensor_HK_Regulatory"/>
</dbReference>
<dbReference type="GO" id="GO:0000155">
    <property type="term" value="F:phosphorelay sensor kinase activity"/>
    <property type="evidence" value="ECO:0007669"/>
    <property type="project" value="InterPro"/>
</dbReference>
<dbReference type="SMART" id="SM00388">
    <property type="entry name" value="HisKA"/>
    <property type="match status" value="1"/>
</dbReference>
<dbReference type="SMART" id="SM00091">
    <property type="entry name" value="PAS"/>
    <property type="match status" value="2"/>
</dbReference>
<dbReference type="Pfam" id="PF13426">
    <property type="entry name" value="PAS_9"/>
    <property type="match status" value="2"/>
</dbReference>
<keyword evidence="17" id="KW-1185">Reference proteome</keyword>
<evidence type="ECO:0000313" key="16">
    <source>
        <dbReference type="EMBL" id="RKD98502.1"/>
    </source>
</evidence>
<dbReference type="AlphaFoldDB" id="A0A419WSU3"/>
<evidence type="ECO:0000256" key="2">
    <source>
        <dbReference type="ARBA" id="ARBA00004651"/>
    </source>
</evidence>
<evidence type="ECO:0000256" key="10">
    <source>
        <dbReference type="ARBA" id="ARBA00023012"/>
    </source>
</evidence>
<dbReference type="GO" id="GO:0005886">
    <property type="term" value="C:plasma membrane"/>
    <property type="evidence" value="ECO:0007669"/>
    <property type="project" value="UniProtKB-SubCell"/>
</dbReference>
<dbReference type="Gene3D" id="3.30.565.10">
    <property type="entry name" value="Histidine kinase-like ATPase, C-terminal domain"/>
    <property type="match status" value="1"/>
</dbReference>
<dbReference type="CDD" id="cd00130">
    <property type="entry name" value="PAS"/>
    <property type="match status" value="2"/>
</dbReference>
<feature type="domain" description="PAS" evidence="14">
    <location>
        <begin position="414"/>
        <end position="472"/>
    </location>
</feature>
<evidence type="ECO:0000256" key="8">
    <source>
        <dbReference type="ARBA" id="ARBA00022777"/>
    </source>
</evidence>
<feature type="transmembrane region" description="Helical" evidence="12">
    <location>
        <begin position="96"/>
        <end position="119"/>
    </location>
</feature>
<keyword evidence="6" id="KW-0808">Transferase</keyword>
<comment type="subcellular location">
    <subcellularLocation>
        <location evidence="2">Cell membrane</location>
        <topology evidence="2">Multi-pass membrane protein</topology>
    </subcellularLocation>
</comment>
<dbReference type="Gene3D" id="3.30.450.20">
    <property type="entry name" value="PAS domain"/>
    <property type="match status" value="2"/>
</dbReference>
<evidence type="ECO:0000256" key="3">
    <source>
        <dbReference type="ARBA" id="ARBA00012438"/>
    </source>
</evidence>
<keyword evidence="7 12" id="KW-0812">Transmembrane</keyword>
<dbReference type="PANTHER" id="PTHR43711">
    <property type="entry name" value="TWO-COMPONENT HISTIDINE KINASE"/>
    <property type="match status" value="1"/>
</dbReference>
<feature type="transmembrane region" description="Helical" evidence="12">
    <location>
        <begin position="36"/>
        <end position="55"/>
    </location>
</feature>
<dbReference type="PROSITE" id="PS50112">
    <property type="entry name" value="PAS"/>
    <property type="match status" value="2"/>
</dbReference>
<proteinExistence type="predicted"/>
<dbReference type="PRINTS" id="PR00344">
    <property type="entry name" value="BCTRLSENSOR"/>
</dbReference>
<keyword evidence="11 12" id="KW-0472">Membrane</keyword>
<dbReference type="NCBIfam" id="TIGR00229">
    <property type="entry name" value="sensory_box"/>
    <property type="match status" value="2"/>
</dbReference>
<feature type="transmembrane region" description="Helical" evidence="12">
    <location>
        <begin position="131"/>
        <end position="157"/>
    </location>
</feature>
<feature type="transmembrane region" description="Helical" evidence="12">
    <location>
        <begin position="61"/>
        <end position="84"/>
    </location>
</feature>
<dbReference type="InterPro" id="IPR036097">
    <property type="entry name" value="HisK_dim/P_sf"/>
</dbReference>
<accession>A0A419WSU3</accession>
<keyword evidence="10" id="KW-0902">Two-component regulatory system</keyword>
<keyword evidence="4" id="KW-1003">Cell membrane</keyword>
<feature type="domain" description="PAC" evidence="15">
    <location>
        <begin position="357"/>
        <end position="413"/>
    </location>
</feature>
<evidence type="ECO:0000256" key="6">
    <source>
        <dbReference type="ARBA" id="ARBA00022679"/>
    </source>
</evidence>
<dbReference type="InterPro" id="IPR000014">
    <property type="entry name" value="PAS"/>
</dbReference>
<dbReference type="InterPro" id="IPR035965">
    <property type="entry name" value="PAS-like_dom_sf"/>
</dbReference>
<evidence type="ECO:0000259" key="13">
    <source>
        <dbReference type="PROSITE" id="PS50109"/>
    </source>
</evidence>